<dbReference type="RefSeq" id="WP_114659108.1">
    <property type="nucleotide sequence ID" value="NZ_CP031194.1"/>
</dbReference>
<protein>
    <submittedName>
        <fullName evidence="1">Isocitrate lyase/phosphoenolpyruvate mutase family protein</fullName>
    </submittedName>
</protein>
<dbReference type="InterPro" id="IPR015813">
    <property type="entry name" value="Pyrv/PenolPyrv_kinase-like_dom"/>
</dbReference>
<name>A0A345HM17_9ACTN</name>
<dbReference type="Gene3D" id="6.10.250.2750">
    <property type="match status" value="1"/>
</dbReference>
<evidence type="ECO:0000313" key="2">
    <source>
        <dbReference type="Proteomes" id="UP000253868"/>
    </source>
</evidence>
<dbReference type="Proteomes" id="UP000253868">
    <property type="component" value="Chromosome"/>
</dbReference>
<gene>
    <name evidence="1" type="ORF">DVK44_08570</name>
</gene>
<evidence type="ECO:0000313" key="1">
    <source>
        <dbReference type="EMBL" id="AXG77741.1"/>
    </source>
</evidence>
<dbReference type="SUPFAM" id="SSF51621">
    <property type="entry name" value="Phosphoenolpyruvate/pyruvate domain"/>
    <property type="match status" value="1"/>
</dbReference>
<dbReference type="OrthoDB" id="9780430at2"/>
<accession>A0A345HM17</accession>
<sequence>MSTLKDRALLLGALHVPGKPLVLPNAWDAASARLAEEAGAAAVATTSAGVSWTLGYGDGDRLDRATALAAVARIAAAVRVPVTADIESGYGATPAEVADTVRGVLDAGAVGVNLEDTLRTGDGPLRPVAEQAARIAAARAAADAAGVPLFLNARIDTHRLPSGDLAARIAETLARAAAYRAAGADGVFVLGAFDRAAVSALVDGVEAPLNLLAGPGSLPVSVLAELGVARISAGSSIAEAAYGLAARAARELLTDGTYTALDGRLDYGAFNALMLDRTAAA</sequence>
<dbReference type="InterPro" id="IPR040442">
    <property type="entry name" value="Pyrv_kinase-like_dom_sf"/>
</dbReference>
<dbReference type="GO" id="GO:0016829">
    <property type="term" value="F:lyase activity"/>
    <property type="evidence" value="ECO:0007669"/>
    <property type="project" value="UniProtKB-KW"/>
</dbReference>
<proteinExistence type="predicted"/>
<reference evidence="2" key="1">
    <citation type="submission" date="2018-07" db="EMBL/GenBank/DDBJ databases">
        <authorList>
            <person name="Zhao J."/>
        </authorList>
    </citation>
    <scope>NUCLEOTIDE SEQUENCE [LARGE SCALE GENOMIC DNA]</scope>
    <source>
        <strain evidence="2">GSSD-12</strain>
    </source>
</reference>
<dbReference type="KEGG" id="spad:DVK44_08570"/>
<keyword evidence="2" id="KW-1185">Reference proteome</keyword>
<dbReference type="PANTHER" id="PTHR42905:SF16">
    <property type="entry name" value="CARBOXYPHOSPHONOENOLPYRUVATE PHOSPHONOMUTASE-LIKE PROTEIN (AFU_ORTHOLOGUE AFUA_5G07230)"/>
    <property type="match status" value="1"/>
</dbReference>
<dbReference type="Pfam" id="PF13714">
    <property type="entry name" value="PEP_mutase"/>
    <property type="match status" value="1"/>
</dbReference>
<dbReference type="Gene3D" id="3.20.20.60">
    <property type="entry name" value="Phosphoenolpyruvate-binding domains"/>
    <property type="match status" value="1"/>
</dbReference>
<dbReference type="PANTHER" id="PTHR42905">
    <property type="entry name" value="PHOSPHOENOLPYRUVATE CARBOXYLASE"/>
    <property type="match status" value="1"/>
</dbReference>
<keyword evidence="1" id="KW-0670">Pyruvate</keyword>
<organism evidence="1 2">
    <name type="scientific">Streptomyces paludis</name>
    <dbReference type="NCBI Taxonomy" id="2282738"/>
    <lineage>
        <taxon>Bacteria</taxon>
        <taxon>Bacillati</taxon>
        <taxon>Actinomycetota</taxon>
        <taxon>Actinomycetes</taxon>
        <taxon>Kitasatosporales</taxon>
        <taxon>Streptomycetaceae</taxon>
        <taxon>Streptomyces</taxon>
    </lineage>
</organism>
<keyword evidence="1" id="KW-0456">Lyase</keyword>
<dbReference type="EMBL" id="CP031194">
    <property type="protein sequence ID" value="AXG77741.1"/>
    <property type="molecule type" value="Genomic_DNA"/>
</dbReference>
<dbReference type="AlphaFoldDB" id="A0A345HM17"/>